<dbReference type="InterPro" id="IPR014746">
    <property type="entry name" value="Gln_synth/guanido_kin_cat_dom"/>
</dbReference>
<proteinExistence type="predicted"/>
<dbReference type="PANTHER" id="PTHR36510">
    <property type="entry name" value="GLUTAMATE--CYSTEINE LIGASE 2-RELATED"/>
    <property type="match status" value="1"/>
</dbReference>
<reference evidence="1 2" key="1">
    <citation type="submission" date="2018-11" db="EMBL/GenBank/DDBJ databases">
        <authorList>
            <person name="Ye M.-Q."/>
            <person name="Du Z.-J."/>
        </authorList>
    </citation>
    <scope>NUCLEOTIDE SEQUENCE [LARGE SCALE GENOMIC DNA]</scope>
    <source>
        <strain evidence="1 2">U0105</strain>
    </source>
</reference>
<evidence type="ECO:0008006" key="3">
    <source>
        <dbReference type="Google" id="ProtNLM"/>
    </source>
</evidence>
<organism evidence="1 2">
    <name type="scientific">Alteromonas sediminis</name>
    <dbReference type="NCBI Taxonomy" id="2259342"/>
    <lineage>
        <taxon>Bacteria</taxon>
        <taxon>Pseudomonadati</taxon>
        <taxon>Pseudomonadota</taxon>
        <taxon>Gammaproteobacteria</taxon>
        <taxon>Alteromonadales</taxon>
        <taxon>Alteromonadaceae</taxon>
        <taxon>Alteromonas/Salinimonas group</taxon>
        <taxon>Alteromonas</taxon>
    </lineage>
</organism>
<dbReference type="PANTHER" id="PTHR36510:SF3">
    <property type="entry name" value="CONSERVED PROTEIN"/>
    <property type="match status" value="1"/>
</dbReference>
<dbReference type="Gene3D" id="3.30.590.20">
    <property type="match status" value="1"/>
</dbReference>
<evidence type="ECO:0000313" key="2">
    <source>
        <dbReference type="Proteomes" id="UP000275281"/>
    </source>
</evidence>
<dbReference type="GO" id="GO:0042398">
    <property type="term" value="P:modified amino acid biosynthetic process"/>
    <property type="evidence" value="ECO:0007669"/>
    <property type="project" value="InterPro"/>
</dbReference>
<keyword evidence="2" id="KW-1185">Reference proteome</keyword>
<dbReference type="SUPFAM" id="SSF55931">
    <property type="entry name" value="Glutamine synthetase/guanido kinase"/>
    <property type="match status" value="1"/>
</dbReference>
<dbReference type="RefSeq" id="WP_124028014.1">
    <property type="nucleotide sequence ID" value="NZ_JBHRSN010000006.1"/>
</dbReference>
<dbReference type="InterPro" id="IPR006336">
    <property type="entry name" value="GCS2"/>
</dbReference>
<dbReference type="OrthoDB" id="240589at2"/>
<dbReference type="Proteomes" id="UP000275281">
    <property type="component" value="Unassembled WGS sequence"/>
</dbReference>
<dbReference type="GO" id="GO:0004357">
    <property type="term" value="F:glutamate-cysteine ligase activity"/>
    <property type="evidence" value="ECO:0007669"/>
    <property type="project" value="InterPro"/>
</dbReference>
<dbReference type="Pfam" id="PF04107">
    <property type="entry name" value="GCS2"/>
    <property type="match status" value="1"/>
</dbReference>
<dbReference type="InterPro" id="IPR050141">
    <property type="entry name" value="GCL_type2/YbdK_subfam"/>
</dbReference>
<gene>
    <name evidence="1" type="ORF">DRW07_11295</name>
</gene>
<accession>A0A3N5XZF0</accession>
<protein>
    <recommendedName>
        <fullName evidence="3">Glutamate--cysteine ligase</fullName>
    </recommendedName>
</protein>
<sequence length="484" mass="54824">MGQQVIKANFTPSDFAAFHTKLDAQLAELKARLAQPQQAGLHSASFGAELELYLVDTGFIPQRANQTLLALANDKRLTEELNQYNLEINLSPVMANQQPFTAMHNELRQVTGRLQDLAASIGSRALWTGILPTLKTEHLALDYLTDSPRFRALAKQLSAMHDGPFQVDINHFESLDLTCDEVTLEGANASFQVHFKVPESDFVPLYNAAQLVTPLALALSANSPVLMGKKLWHETRIALFKQSIDSRVKQETNWRQPARVTFGQGWLRKYAWEPFAESVALYEPILPSIDNDSSPFAELLLHHGTVWSWNRAIFDPHNNGHLRIEFRALPSGPTLSDMVANAAFIIGLTQAFSHNIDQYMAKLPFQHAEYNFYRAAKQGLDAKILWPCDRQYQLIERPIIEVLPAMLPMAEQGLEELNVDRKDISQYLAIIEQRIATRQTGATWQLNQVEKLEQTRNRQQALEKMLSLYQQNMLTDNPVANWTL</sequence>
<name>A0A3N5XZF0_9ALTE</name>
<dbReference type="EMBL" id="RPOK01000003">
    <property type="protein sequence ID" value="RPJ66657.1"/>
    <property type="molecule type" value="Genomic_DNA"/>
</dbReference>
<comment type="caution">
    <text evidence="1">The sequence shown here is derived from an EMBL/GenBank/DDBJ whole genome shotgun (WGS) entry which is preliminary data.</text>
</comment>
<dbReference type="AlphaFoldDB" id="A0A3N5XZF0"/>
<evidence type="ECO:0000313" key="1">
    <source>
        <dbReference type="EMBL" id="RPJ66657.1"/>
    </source>
</evidence>